<protein>
    <submittedName>
        <fullName evidence="5">3-hydroxybutyryl-CoA dehydrogenase</fullName>
    </submittedName>
</protein>
<reference evidence="5 6" key="1">
    <citation type="submission" date="2017-05" db="EMBL/GenBank/DDBJ databases">
        <title>The draft genome sequence of Idiomarina salinarum WNB302.</title>
        <authorList>
            <person name="Sun Y."/>
            <person name="Chen B."/>
            <person name="Du Z."/>
        </authorList>
    </citation>
    <scope>NUCLEOTIDE SEQUENCE [LARGE SCALE GENOMIC DNA]</scope>
    <source>
        <strain evidence="5 6">WNB302</strain>
    </source>
</reference>
<feature type="domain" description="3-hydroxyacyl-CoA dehydrogenase C-terminal" evidence="3">
    <location>
        <begin position="183"/>
        <end position="280"/>
    </location>
</feature>
<dbReference type="Pfam" id="PF00725">
    <property type="entry name" value="3HCDH"/>
    <property type="match status" value="2"/>
</dbReference>
<evidence type="ECO:0000259" key="4">
    <source>
        <dbReference type="Pfam" id="PF02737"/>
    </source>
</evidence>
<dbReference type="FunFam" id="3.40.50.720:FF:000009">
    <property type="entry name" value="Fatty oxidation complex, alpha subunit"/>
    <property type="match status" value="1"/>
</dbReference>
<comment type="caution">
    <text evidence="5">The sequence shown here is derived from an EMBL/GenBank/DDBJ whole genome shotgun (WGS) entry which is preliminary data.</text>
</comment>
<evidence type="ECO:0000256" key="1">
    <source>
        <dbReference type="ARBA" id="ARBA00009463"/>
    </source>
</evidence>
<gene>
    <name evidence="5" type="ORF">CA834_12550</name>
</gene>
<dbReference type="InterPro" id="IPR006108">
    <property type="entry name" value="3HC_DH_C"/>
</dbReference>
<dbReference type="SUPFAM" id="SSF51735">
    <property type="entry name" value="NAD(P)-binding Rossmann-fold domains"/>
    <property type="match status" value="1"/>
</dbReference>
<dbReference type="InterPro" id="IPR008927">
    <property type="entry name" value="6-PGluconate_DH-like_C_sf"/>
</dbReference>
<dbReference type="Gene3D" id="1.10.1040.10">
    <property type="entry name" value="N-(1-d-carboxylethyl)-l-norvaline Dehydrogenase, domain 2"/>
    <property type="match status" value="2"/>
</dbReference>
<dbReference type="PANTHER" id="PTHR48075">
    <property type="entry name" value="3-HYDROXYACYL-COA DEHYDROGENASE FAMILY PROTEIN"/>
    <property type="match status" value="1"/>
</dbReference>
<dbReference type="InterPro" id="IPR036291">
    <property type="entry name" value="NAD(P)-bd_dom_sf"/>
</dbReference>
<dbReference type="InterPro" id="IPR013328">
    <property type="entry name" value="6PGD_dom2"/>
</dbReference>
<keyword evidence="6" id="KW-1185">Reference proteome</keyword>
<evidence type="ECO:0000313" key="5">
    <source>
        <dbReference type="EMBL" id="OZV67146.1"/>
    </source>
</evidence>
<name>A0A265UP83_9FLAO</name>
<dbReference type="Gene3D" id="3.40.50.720">
    <property type="entry name" value="NAD(P)-binding Rossmann-like Domain"/>
    <property type="match status" value="1"/>
</dbReference>
<dbReference type="PROSITE" id="PS00067">
    <property type="entry name" value="3HCDH"/>
    <property type="match status" value="1"/>
</dbReference>
<dbReference type="AlphaFoldDB" id="A0A265UP83"/>
<dbReference type="GO" id="GO:0006635">
    <property type="term" value="P:fatty acid beta-oxidation"/>
    <property type="evidence" value="ECO:0007669"/>
    <property type="project" value="TreeGrafter"/>
</dbReference>
<dbReference type="EMBL" id="NGJN01000007">
    <property type="protein sequence ID" value="OZV67146.1"/>
    <property type="molecule type" value="Genomic_DNA"/>
</dbReference>
<comment type="similarity">
    <text evidence="1">Belongs to the 3-hydroxyacyl-CoA dehydrogenase family.</text>
</comment>
<dbReference type="InterPro" id="IPR006180">
    <property type="entry name" value="3-OHacyl-CoA_DH_CS"/>
</dbReference>
<evidence type="ECO:0000256" key="2">
    <source>
        <dbReference type="ARBA" id="ARBA00023002"/>
    </source>
</evidence>
<organism evidence="5 6">
    <name type="scientific">Winogradskyella aurantia</name>
    <dbReference type="NCBI Taxonomy" id="1915063"/>
    <lineage>
        <taxon>Bacteria</taxon>
        <taxon>Pseudomonadati</taxon>
        <taxon>Bacteroidota</taxon>
        <taxon>Flavobacteriia</taxon>
        <taxon>Flavobacteriales</taxon>
        <taxon>Flavobacteriaceae</taxon>
        <taxon>Winogradskyella</taxon>
    </lineage>
</organism>
<dbReference type="OrthoDB" id="9771883at2"/>
<dbReference type="InterPro" id="IPR006176">
    <property type="entry name" value="3-OHacyl-CoA_DH_NAD-bd"/>
</dbReference>
<dbReference type="Proteomes" id="UP000216840">
    <property type="component" value="Unassembled WGS sequence"/>
</dbReference>
<sequence length="390" mass="43710">MNVGIIGSGTMGSGIAQVAATTGCKVKLYDTNRAALDNAKAALEKILSRLIEKGRIDSAEKIRIQDNISYVDNLKDLSDSDLTIEAIIENLEIKQKVFSELEIYVSEDCIIASNTSSLSIASIASSLKKPKRCVGIHFFNPAPLMKLVEVIPAIQTSYEVLEKTIDTITSWQKVVAVAKDTPGFIVNRVARPFYGEALRIYEEGIADFATIDSSLKTIGGFRMGPFELMDFIGNDVNYTVTETVFKEFYFDPRYKPSFTQKRFAEAGYLGRKSGIGYYDYDNNGKKIENDNVALSAVEESLKQNIFERVLVMLINEAADALFLNIASAEDIDNAMTKGVNYPKGLLAWADEKGIDWCVSKLDELYDEYHEDRYRCSPLLRKMNREHKTFF</sequence>
<feature type="domain" description="3-hydroxyacyl-CoA dehydrogenase C-terminal" evidence="3">
    <location>
        <begin position="306"/>
        <end position="385"/>
    </location>
</feature>
<evidence type="ECO:0000313" key="6">
    <source>
        <dbReference type="Proteomes" id="UP000216840"/>
    </source>
</evidence>
<proteinExistence type="inferred from homology"/>
<accession>A0A265UP83</accession>
<dbReference type="PANTHER" id="PTHR48075:SF5">
    <property type="entry name" value="3-HYDROXYBUTYRYL-COA DEHYDROGENASE"/>
    <property type="match status" value="1"/>
</dbReference>
<dbReference type="Pfam" id="PF02737">
    <property type="entry name" value="3HCDH_N"/>
    <property type="match status" value="1"/>
</dbReference>
<dbReference type="GO" id="GO:0070403">
    <property type="term" value="F:NAD+ binding"/>
    <property type="evidence" value="ECO:0007669"/>
    <property type="project" value="InterPro"/>
</dbReference>
<dbReference type="SUPFAM" id="SSF48179">
    <property type="entry name" value="6-phosphogluconate dehydrogenase C-terminal domain-like"/>
    <property type="match status" value="2"/>
</dbReference>
<feature type="domain" description="3-hydroxyacyl-CoA dehydrogenase NAD binding" evidence="4">
    <location>
        <begin position="2"/>
        <end position="181"/>
    </location>
</feature>
<keyword evidence="2" id="KW-0560">Oxidoreductase</keyword>
<dbReference type="GO" id="GO:0008691">
    <property type="term" value="F:3-hydroxybutyryl-CoA dehydrogenase activity"/>
    <property type="evidence" value="ECO:0007669"/>
    <property type="project" value="TreeGrafter"/>
</dbReference>
<dbReference type="RefSeq" id="WP_094969067.1">
    <property type="nucleotide sequence ID" value="NZ_NGJN01000007.1"/>
</dbReference>
<evidence type="ECO:0000259" key="3">
    <source>
        <dbReference type="Pfam" id="PF00725"/>
    </source>
</evidence>